<evidence type="ECO:0000259" key="15">
    <source>
        <dbReference type="PROSITE" id="PS51117"/>
    </source>
</evidence>
<evidence type="ECO:0000313" key="16">
    <source>
        <dbReference type="Ensembl" id="ENSDCDP00010029551.1"/>
    </source>
</evidence>
<evidence type="ECO:0000256" key="11">
    <source>
        <dbReference type="ARBA" id="ARBA00023292"/>
    </source>
</evidence>
<keyword evidence="5" id="KW-0677">Repeat</keyword>
<accession>A0AAY4CAD3</accession>
<gene>
    <name evidence="16" type="primary">lamb3</name>
</gene>
<dbReference type="PANTHER" id="PTHR10574:SF268">
    <property type="entry name" value="LAMININ SUBUNIT BETA-3"/>
    <property type="match status" value="1"/>
</dbReference>
<dbReference type="CTD" id="3914"/>
<keyword evidence="9 12" id="KW-1015">Disulfide bond</keyword>
<feature type="domain" description="Laminin EGF-like" evidence="14">
    <location>
        <begin position="431"/>
        <end position="479"/>
    </location>
</feature>
<dbReference type="Gene3D" id="2.10.25.10">
    <property type="entry name" value="Laminin"/>
    <property type="match status" value="2"/>
</dbReference>
<comment type="caution">
    <text evidence="12">Lacks conserved residue(s) required for the propagation of feature annotation.</text>
</comment>
<evidence type="ECO:0000256" key="8">
    <source>
        <dbReference type="ARBA" id="ARBA00023054"/>
    </source>
</evidence>
<keyword evidence="8" id="KW-0175">Coiled coil</keyword>
<comment type="subcellular location">
    <subcellularLocation>
        <location evidence="1">Secreted</location>
        <location evidence="1">Extracellular space</location>
        <location evidence="1">Extracellular matrix</location>
        <location evidence="1">Basement membrane</location>
    </subcellularLocation>
</comment>
<keyword evidence="2" id="KW-0964">Secreted</keyword>
<dbReference type="Proteomes" id="UP000694580">
    <property type="component" value="Chromosome 12"/>
</dbReference>
<keyword evidence="7" id="KW-0130">Cell adhesion</keyword>
<evidence type="ECO:0008006" key="18">
    <source>
        <dbReference type="Google" id="ProtNLM"/>
    </source>
</evidence>
<reference evidence="16" key="2">
    <citation type="submission" date="2025-08" db="UniProtKB">
        <authorList>
            <consortium name="Ensembl"/>
        </authorList>
    </citation>
    <scope>IDENTIFICATION</scope>
</reference>
<dbReference type="PANTHER" id="PTHR10574">
    <property type="entry name" value="NETRIN/LAMININ-RELATED"/>
    <property type="match status" value="1"/>
</dbReference>
<reference evidence="16 17" key="1">
    <citation type="submission" date="2020-06" db="EMBL/GenBank/DDBJ databases">
        <authorList>
            <consortium name="Wellcome Sanger Institute Data Sharing"/>
        </authorList>
    </citation>
    <scope>NUCLEOTIDE SEQUENCE [LARGE SCALE GENOMIC DNA]</scope>
</reference>
<feature type="disulfide bond" evidence="12">
    <location>
        <begin position="433"/>
        <end position="450"/>
    </location>
</feature>
<feature type="disulfide bond" evidence="12">
    <location>
        <begin position="482"/>
        <end position="499"/>
    </location>
</feature>
<evidence type="ECO:0000313" key="17">
    <source>
        <dbReference type="Proteomes" id="UP000694580"/>
    </source>
</evidence>
<keyword evidence="3" id="KW-0272">Extracellular matrix</keyword>
<dbReference type="GeneID" id="114800465"/>
<dbReference type="InterPro" id="IPR008211">
    <property type="entry name" value="Laminin_N"/>
</dbReference>
<dbReference type="SUPFAM" id="SSF57196">
    <property type="entry name" value="EGF/Laminin"/>
    <property type="match status" value="5"/>
</dbReference>
<dbReference type="SMART" id="SM00180">
    <property type="entry name" value="EGF_Lam"/>
    <property type="match status" value="6"/>
</dbReference>
<evidence type="ECO:0000256" key="13">
    <source>
        <dbReference type="SAM" id="SignalP"/>
    </source>
</evidence>
<dbReference type="PROSITE" id="PS51117">
    <property type="entry name" value="LAMININ_NTER"/>
    <property type="match status" value="1"/>
</dbReference>
<dbReference type="GeneTree" id="ENSGT00940000165244"/>
<feature type="disulfide bond" evidence="12">
    <location>
        <begin position="480"/>
        <end position="492"/>
    </location>
</feature>
<evidence type="ECO:0000256" key="12">
    <source>
        <dbReference type="PROSITE-ProRule" id="PRU00460"/>
    </source>
</evidence>
<feature type="domain" description="Laminin EGF-like" evidence="14">
    <location>
        <begin position="480"/>
        <end position="527"/>
    </location>
</feature>
<dbReference type="Ensembl" id="ENSDCDT00010036580.1">
    <property type="protein sequence ID" value="ENSDCDP00010029551.1"/>
    <property type="gene ID" value="ENSDCDG00010018765.1"/>
</dbReference>
<dbReference type="GO" id="GO:0009887">
    <property type="term" value="P:animal organ morphogenesis"/>
    <property type="evidence" value="ECO:0007669"/>
    <property type="project" value="TreeGrafter"/>
</dbReference>
<dbReference type="GO" id="GO:0009888">
    <property type="term" value="P:tissue development"/>
    <property type="evidence" value="ECO:0007669"/>
    <property type="project" value="TreeGrafter"/>
</dbReference>
<feature type="disulfide bond" evidence="12">
    <location>
        <begin position="452"/>
        <end position="461"/>
    </location>
</feature>
<dbReference type="Pfam" id="PF00055">
    <property type="entry name" value="Laminin_N"/>
    <property type="match status" value="1"/>
</dbReference>
<dbReference type="AlphaFoldDB" id="A0AAY4CAD3"/>
<evidence type="ECO:0000259" key="14">
    <source>
        <dbReference type="PROSITE" id="PS50027"/>
    </source>
</evidence>
<protein>
    <recommendedName>
        <fullName evidence="18">Laminin subunit beta-3</fullName>
    </recommendedName>
</protein>
<dbReference type="FunFam" id="2.10.25.10:FF:000082">
    <property type="entry name" value="Laminin subunit alpha 1"/>
    <property type="match status" value="1"/>
</dbReference>
<feature type="disulfide bond" evidence="12">
    <location>
        <begin position="401"/>
        <end position="410"/>
    </location>
</feature>
<dbReference type="FunFam" id="2.10.25.10:FF:000188">
    <property type="entry name" value="Laminin subunit gamma 2"/>
    <property type="match status" value="1"/>
</dbReference>
<feature type="chain" id="PRO_5044320920" description="Laminin subunit beta-3" evidence="13">
    <location>
        <begin position="17"/>
        <end position="1157"/>
    </location>
</feature>
<keyword evidence="10" id="KW-0325">Glycoprotein</keyword>
<sequence>MWAFFLSAALAAASSAQSDCSRGACYPPLGDLLFGREQQLRASSTCGLAGIEVFCSLHGQTKMQCCPCDSQNPRSSRAHTIQDVASSAGTNRWWMSKRDVSPVTVQLDLQRMFQLDTLSMSFKGPRPKALVIERTKDYGRTWQPALFMSTDCPQYFPGVSTSKPRTLQETYCFTLPPTTSNPYLDQTIHFSPLRQFSDLRYPNGQKTTAVSGYTGLRVNLTQLGDVPNVPGRRLSRYYAVREMSVLGSCFCHGHASQCLPETTSNQLPTTQVNSRCNCQHNTMGLNCERCADLYNDLPWRPAETNQPNACQRCQCNNHAQRCRFDPARFEVTGRRSGGICESCMHNTAGPNCERCAPNYYPNPRSRMDQPDACLRGTGCSCDAAGALGGGQCDSNTGTCVCKANVEGPNCDRCRNGYYGLSASDPLGCKKCNCGSQGSVPSSCDPVTGQCLCQTGTGGVSCDQCPQGFWKPTVSSECQPCNCDPTNALSSTCDQVTGQCQCRLGFGGRACGGCPDFTYGDTRSGCRPCQCDSSGTATCDSRTGACLCRLGVTGVRCDSCGRASCARFPQCPACPACFFTLDAQLRNYSLTLRDLTATSNLLPGGPSTPGDLGARVHALEVELDRLRNAMPLPPSSAAKLDAALTELNRLKELARRLGGDLSALGRPSDLPAQLNELERLLEQLDREYAAKKDATGGSTSPGPLSTIQDAYWRSRNAANKVEASGRSVNSSAVLRGDAVDMLNRVQPSNSRDLEKLQTQLSARPDLTPAAVQVCGSTRSGPCTPADCRGDLCLPDPISPCLSGQRCVGALPLSAKALQDTLHVDSKLQELKQKITQASAQIMDTQLTASNVRQSTNDLSNNMTKAKNTLEPDLENSKKFLDKLKAFLNDPTADPKLIQQVSDGVLGVKPANRDDLQKKVEEIRALASRLPNGTRGLNETGPLLDQARRLLQDAQMARNSSLGVRGDVSTLLDGLNKTENSVLAANATVQKGLDLLGSIKRNVPLVDEQLNAAQPALKSTNDAVSTARNQMMPLTELLKASSDRAGKGLQDAEQAGKVANDSAKDLITLRKKLEELQKAAGTSPGQPNESLQKVLGDAATLYQDLDNVTRTVQEKEKSLSDGVKLLGEKSSQLSGLEDELQAIIKDLKEQVKRHNECQA</sequence>
<evidence type="ECO:0000256" key="5">
    <source>
        <dbReference type="ARBA" id="ARBA00022737"/>
    </source>
</evidence>
<evidence type="ECO:0000256" key="3">
    <source>
        <dbReference type="ARBA" id="ARBA00022530"/>
    </source>
</evidence>
<dbReference type="Gene3D" id="2.170.300.10">
    <property type="entry name" value="Tie2 ligand-binding domain superfamily"/>
    <property type="match status" value="2"/>
</dbReference>
<keyword evidence="17" id="KW-1185">Reference proteome</keyword>
<dbReference type="FunFam" id="2.170.300.10:FF:000001">
    <property type="entry name" value="Laminin subunit beta-1"/>
    <property type="match status" value="1"/>
</dbReference>
<dbReference type="RefSeq" id="XP_028853702.1">
    <property type="nucleotide sequence ID" value="XM_028997869.1"/>
</dbReference>
<reference evidence="16" key="3">
    <citation type="submission" date="2025-09" db="UniProtKB">
        <authorList>
            <consortium name="Ensembl"/>
        </authorList>
    </citation>
    <scope>IDENTIFICATION</scope>
</reference>
<feature type="disulfide bond" evidence="12">
    <location>
        <begin position="431"/>
        <end position="443"/>
    </location>
</feature>
<feature type="disulfide bond" evidence="12">
    <location>
        <begin position="501"/>
        <end position="510"/>
    </location>
</feature>
<feature type="domain" description="Laminin EGF-like" evidence="14">
    <location>
        <begin position="379"/>
        <end position="430"/>
    </location>
</feature>
<dbReference type="PROSITE" id="PS50027">
    <property type="entry name" value="EGF_LAM_2"/>
    <property type="match status" value="3"/>
</dbReference>
<dbReference type="FunFam" id="2.60.120.260:FF:000073">
    <property type="entry name" value="Laminin subunit beta 3"/>
    <property type="match status" value="1"/>
</dbReference>
<proteinExistence type="predicted"/>
<dbReference type="PROSITE" id="PS01248">
    <property type="entry name" value="EGF_LAM_1"/>
    <property type="match status" value="2"/>
</dbReference>
<dbReference type="GO" id="GO:0016477">
    <property type="term" value="P:cell migration"/>
    <property type="evidence" value="ECO:0007669"/>
    <property type="project" value="TreeGrafter"/>
</dbReference>
<dbReference type="SMART" id="SM00136">
    <property type="entry name" value="LamNT"/>
    <property type="match status" value="1"/>
</dbReference>
<dbReference type="InterPro" id="IPR056863">
    <property type="entry name" value="LMN_ATRN_NET-like_EGF"/>
</dbReference>
<dbReference type="InterPro" id="IPR002049">
    <property type="entry name" value="LE_dom"/>
</dbReference>
<feature type="domain" description="Laminin N-terminal" evidence="15">
    <location>
        <begin position="21"/>
        <end position="248"/>
    </location>
</feature>
<dbReference type="GO" id="GO:0007411">
    <property type="term" value="P:axon guidance"/>
    <property type="evidence" value="ECO:0007669"/>
    <property type="project" value="TreeGrafter"/>
</dbReference>
<dbReference type="GO" id="GO:0043256">
    <property type="term" value="C:laminin complex"/>
    <property type="evidence" value="ECO:0007669"/>
    <property type="project" value="TreeGrafter"/>
</dbReference>
<organism evidence="16 17">
    <name type="scientific">Denticeps clupeoides</name>
    <name type="common">denticle herring</name>
    <dbReference type="NCBI Taxonomy" id="299321"/>
    <lineage>
        <taxon>Eukaryota</taxon>
        <taxon>Metazoa</taxon>
        <taxon>Chordata</taxon>
        <taxon>Craniata</taxon>
        <taxon>Vertebrata</taxon>
        <taxon>Euteleostomi</taxon>
        <taxon>Actinopterygii</taxon>
        <taxon>Neopterygii</taxon>
        <taxon>Teleostei</taxon>
        <taxon>Clupei</taxon>
        <taxon>Clupeiformes</taxon>
        <taxon>Denticipitoidei</taxon>
        <taxon>Denticipitidae</taxon>
        <taxon>Denticeps</taxon>
    </lineage>
</organism>
<dbReference type="FunFam" id="2.10.25.10:FF:000084">
    <property type="entry name" value="Laminin subunit alpha 3"/>
    <property type="match status" value="1"/>
</dbReference>
<dbReference type="GO" id="GO:0034446">
    <property type="term" value="P:substrate adhesion-dependent cell spreading"/>
    <property type="evidence" value="ECO:0007669"/>
    <property type="project" value="TreeGrafter"/>
</dbReference>
<name>A0AAY4CAD3_9TELE</name>
<dbReference type="InterPro" id="IPR050440">
    <property type="entry name" value="Laminin/Netrin_ECM"/>
</dbReference>
<evidence type="ECO:0000256" key="9">
    <source>
        <dbReference type="ARBA" id="ARBA00023157"/>
    </source>
</evidence>
<dbReference type="GO" id="GO:0070831">
    <property type="term" value="P:basement membrane assembly"/>
    <property type="evidence" value="ECO:0007669"/>
    <property type="project" value="TreeGrafter"/>
</dbReference>
<dbReference type="CDD" id="cd00055">
    <property type="entry name" value="EGF_Lam"/>
    <property type="match status" value="6"/>
</dbReference>
<keyword evidence="6" id="KW-0084">Basement membrane</keyword>
<evidence type="ECO:0000256" key="10">
    <source>
        <dbReference type="ARBA" id="ARBA00023180"/>
    </source>
</evidence>
<evidence type="ECO:0000256" key="7">
    <source>
        <dbReference type="ARBA" id="ARBA00022889"/>
    </source>
</evidence>
<dbReference type="Pfam" id="PF24973">
    <property type="entry name" value="EGF_LMN_ATRN"/>
    <property type="match status" value="1"/>
</dbReference>
<dbReference type="PRINTS" id="PR00011">
    <property type="entry name" value="EGFLAMININ"/>
</dbReference>
<evidence type="ECO:0000256" key="1">
    <source>
        <dbReference type="ARBA" id="ARBA00004302"/>
    </source>
</evidence>
<evidence type="ECO:0000256" key="2">
    <source>
        <dbReference type="ARBA" id="ARBA00022525"/>
    </source>
</evidence>
<dbReference type="Gene3D" id="2.60.120.260">
    <property type="entry name" value="Galactose-binding domain-like"/>
    <property type="match status" value="1"/>
</dbReference>
<feature type="signal peptide" evidence="13">
    <location>
        <begin position="1"/>
        <end position="16"/>
    </location>
</feature>
<keyword evidence="11 12" id="KW-0424">Laminin EGF-like domain</keyword>
<keyword evidence="4 13" id="KW-0732">Signal</keyword>
<evidence type="ECO:0000256" key="6">
    <source>
        <dbReference type="ARBA" id="ARBA00022869"/>
    </source>
</evidence>
<evidence type="ECO:0000256" key="4">
    <source>
        <dbReference type="ARBA" id="ARBA00022729"/>
    </source>
</evidence>
<dbReference type="Pfam" id="PF00053">
    <property type="entry name" value="EGF_laminin"/>
    <property type="match status" value="5"/>
</dbReference>